<evidence type="ECO:0000313" key="5">
    <source>
        <dbReference type="EMBL" id="TMW58977.1"/>
    </source>
</evidence>
<name>A0A8K1CAP4_PYTOL</name>
<comment type="similarity">
    <text evidence="3">Belongs to the short-chain dehydrogenases/reductases (SDR) family.</text>
</comment>
<dbReference type="OrthoDB" id="68267at2759"/>
<proteinExistence type="inferred from homology"/>
<keyword evidence="2" id="KW-0560">Oxidoreductase</keyword>
<dbReference type="SUPFAM" id="SSF51735">
    <property type="entry name" value="NAD(P)-binding Rossmann-fold domains"/>
    <property type="match status" value="1"/>
</dbReference>
<protein>
    <recommendedName>
        <fullName evidence="7">C-factor</fullName>
    </recommendedName>
</protein>
<organism evidence="5 6">
    <name type="scientific">Pythium oligandrum</name>
    <name type="common">Mycoparasitic fungus</name>
    <dbReference type="NCBI Taxonomy" id="41045"/>
    <lineage>
        <taxon>Eukaryota</taxon>
        <taxon>Sar</taxon>
        <taxon>Stramenopiles</taxon>
        <taxon>Oomycota</taxon>
        <taxon>Peronosporomycetes</taxon>
        <taxon>Pythiales</taxon>
        <taxon>Pythiaceae</taxon>
        <taxon>Pythium</taxon>
    </lineage>
</organism>
<accession>A0A8K1CAP4</accession>
<dbReference type="Pfam" id="PF00106">
    <property type="entry name" value="adh_short"/>
    <property type="match status" value="1"/>
</dbReference>
<dbReference type="InterPro" id="IPR051468">
    <property type="entry name" value="Fungal_SecMetab_SDRs"/>
</dbReference>
<gene>
    <name evidence="4" type="ORF">Poli38472_007119</name>
    <name evidence="5" type="ORF">Poli38472_007122</name>
</gene>
<evidence type="ECO:0000313" key="6">
    <source>
        <dbReference type="Proteomes" id="UP000794436"/>
    </source>
</evidence>
<sequence length="232" mass="24620">MTKTVLITGSSRGIGLALAERFHADGWNVIGSARSPATADKLKALNLYKVVQLDTTDEASVQSAAKELEGEAIDVLINNAGMSHMQQDFDTLTKDALLEHYLVNAVGPFFVSRAFTQQLKAAVAKNGSAKLIQISTALASVALNDGGVGYPAYRASKAALNMLHSSITHQLKGDKIICVAMCPGYVATELTGYAPYTIQPSESASAISKVIEGLSADDKGKFFNNQGEVLPW</sequence>
<dbReference type="EMBL" id="SPLM01000110">
    <property type="protein sequence ID" value="TMW58974.1"/>
    <property type="molecule type" value="Genomic_DNA"/>
</dbReference>
<dbReference type="PRINTS" id="PR00080">
    <property type="entry name" value="SDRFAMILY"/>
</dbReference>
<keyword evidence="1" id="KW-0521">NADP</keyword>
<dbReference type="PANTHER" id="PTHR43544">
    <property type="entry name" value="SHORT-CHAIN DEHYDROGENASE/REDUCTASE"/>
    <property type="match status" value="1"/>
</dbReference>
<dbReference type="CDD" id="cd05325">
    <property type="entry name" value="carb_red_sniffer_like_SDR_c"/>
    <property type="match status" value="1"/>
</dbReference>
<dbReference type="InterPro" id="IPR002347">
    <property type="entry name" value="SDR_fam"/>
</dbReference>
<evidence type="ECO:0000313" key="4">
    <source>
        <dbReference type="EMBL" id="TMW58974.1"/>
    </source>
</evidence>
<dbReference type="Proteomes" id="UP000794436">
    <property type="component" value="Unassembled WGS sequence"/>
</dbReference>
<reference evidence="5" key="1">
    <citation type="submission" date="2019-03" db="EMBL/GenBank/DDBJ databases">
        <title>Long read genome sequence of the mycoparasitic Pythium oligandrum ATCC 38472 isolated from sugarbeet rhizosphere.</title>
        <authorList>
            <person name="Gaulin E."/>
        </authorList>
    </citation>
    <scope>NUCLEOTIDE SEQUENCE</scope>
    <source>
        <strain evidence="5">ATCC 38472_TT</strain>
    </source>
</reference>
<evidence type="ECO:0000256" key="2">
    <source>
        <dbReference type="ARBA" id="ARBA00023002"/>
    </source>
</evidence>
<evidence type="ECO:0008006" key="7">
    <source>
        <dbReference type="Google" id="ProtNLM"/>
    </source>
</evidence>
<dbReference type="InterPro" id="IPR036291">
    <property type="entry name" value="NAD(P)-bd_dom_sf"/>
</dbReference>
<dbReference type="PANTHER" id="PTHR43544:SF7">
    <property type="entry name" value="NADB-LER2"/>
    <property type="match status" value="1"/>
</dbReference>
<dbReference type="EMBL" id="SPLM01000110">
    <property type="protein sequence ID" value="TMW58977.1"/>
    <property type="molecule type" value="Genomic_DNA"/>
</dbReference>
<keyword evidence="6" id="KW-1185">Reference proteome</keyword>
<dbReference type="GO" id="GO:0005737">
    <property type="term" value="C:cytoplasm"/>
    <property type="evidence" value="ECO:0007669"/>
    <property type="project" value="TreeGrafter"/>
</dbReference>
<dbReference type="Gene3D" id="3.40.50.720">
    <property type="entry name" value="NAD(P)-binding Rossmann-like Domain"/>
    <property type="match status" value="1"/>
</dbReference>
<evidence type="ECO:0000256" key="3">
    <source>
        <dbReference type="RuleBase" id="RU000363"/>
    </source>
</evidence>
<dbReference type="GO" id="GO:0016491">
    <property type="term" value="F:oxidoreductase activity"/>
    <property type="evidence" value="ECO:0007669"/>
    <property type="project" value="UniProtKB-KW"/>
</dbReference>
<dbReference type="AlphaFoldDB" id="A0A8K1CAP4"/>
<evidence type="ECO:0000256" key="1">
    <source>
        <dbReference type="ARBA" id="ARBA00022857"/>
    </source>
</evidence>
<dbReference type="PRINTS" id="PR00081">
    <property type="entry name" value="GDHRDH"/>
</dbReference>
<comment type="caution">
    <text evidence="5">The sequence shown here is derived from an EMBL/GenBank/DDBJ whole genome shotgun (WGS) entry which is preliminary data.</text>
</comment>